<evidence type="ECO:0000256" key="1">
    <source>
        <dbReference type="SAM" id="MobiDB-lite"/>
    </source>
</evidence>
<comment type="caution">
    <text evidence="2">The sequence shown here is derived from an EMBL/GenBank/DDBJ whole genome shotgun (WGS) entry which is preliminary data.</text>
</comment>
<dbReference type="GeneID" id="83180757"/>
<reference evidence="2" key="2">
    <citation type="journal article" date="2023" name="IMA Fungus">
        <title>Comparative genomic study of the Penicillium genus elucidates a diverse pangenome and 15 lateral gene transfer events.</title>
        <authorList>
            <person name="Petersen C."/>
            <person name="Sorensen T."/>
            <person name="Nielsen M.R."/>
            <person name="Sondergaard T.E."/>
            <person name="Sorensen J.L."/>
            <person name="Fitzpatrick D.A."/>
            <person name="Frisvad J.C."/>
            <person name="Nielsen K.L."/>
        </authorList>
    </citation>
    <scope>NUCLEOTIDE SEQUENCE</scope>
    <source>
        <strain evidence="2">IBT 15544</strain>
    </source>
</reference>
<dbReference type="RefSeq" id="XP_058307647.1">
    <property type="nucleotide sequence ID" value="XM_058453456.1"/>
</dbReference>
<organism evidence="2 3">
    <name type="scientific">Penicillium cinerascens</name>
    <dbReference type="NCBI Taxonomy" id="70096"/>
    <lineage>
        <taxon>Eukaryota</taxon>
        <taxon>Fungi</taxon>
        <taxon>Dikarya</taxon>
        <taxon>Ascomycota</taxon>
        <taxon>Pezizomycotina</taxon>
        <taxon>Eurotiomycetes</taxon>
        <taxon>Eurotiomycetidae</taxon>
        <taxon>Eurotiales</taxon>
        <taxon>Aspergillaceae</taxon>
        <taxon>Penicillium</taxon>
    </lineage>
</organism>
<gene>
    <name evidence="2" type="ORF">N7498_006394</name>
</gene>
<dbReference type="EMBL" id="JAPQKR010000013">
    <property type="protein sequence ID" value="KAJ5201731.1"/>
    <property type="molecule type" value="Genomic_DNA"/>
</dbReference>
<protein>
    <submittedName>
        <fullName evidence="2">Uncharacterized protein</fullName>
    </submittedName>
</protein>
<name>A0A9W9MI53_9EURO</name>
<dbReference type="OrthoDB" id="3544487at2759"/>
<accession>A0A9W9MI53</accession>
<keyword evidence="3" id="KW-1185">Reference proteome</keyword>
<evidence type="ECO:0000313" key="3">
    <source>
        <dbReference type="Proteomes" id="UP001150904"/>
    </source>
</evidence>
<dbReference type="Proteomes" id="UP001150904">
    <property type="component" value="Unassembled WGS sequence"/>
</dbReference>
<dbReference type="AlphaFoldDB" id="A0A9W9MI53"/>
<sequence>MARRARKAHSPSSSESELSDQESVVDNQSDTDLTEFEDNAEQPGDINDAALLFADNKHSPEYYIQQLQNFDETVYTQEDYGKDLNNEYRRISIPILYNFLKWTLNLRRGKNRRRLPGIKCKSSLDIF</sequence>
<evidence type="ECO:0000313" key="2">
    <source>
        <dbReference type="EMBL" id="KAJ5201731.1"/>
    </source>
</evidence>
<feature type="region of interest" description="Disordered" evidence="1">
    <location>
        <begin position="1"/>
        <end position="48"/>
    </location>
</feature>
<reference evidence="2" key="1">
    <citation type="submission" date="2022-12" db="EMBL/GenBank/DDBJ databases">
        <authorList>
            <person name="Petersen C."/>
        </authorList>
    </citation>
    <scope>NUCLEOTIDE SEQUENCE</scope>
    <source>
        <strain evidence="2">IBT 15544</strain>
    </source>
</reference>
<proteinExistence type="predicted"/>